<reference evidence="8 9" key="1">
    <citation type="journal article" date="2015" name="J. Biotechnol.">
        <title>Complete genome sequence of a malodorant-producing acetogen, Clostridium scatologenes ATCC 25775(T).</title>
        <authorList>
            <person name="Zhu Z."/>
            <person name="Guo T."/>
            <person name="Zheng H."/>
            <person name="Song T."/>
            <person name="Ouyang P."/>
            <person name="Xie J."/>
        </authorList>
    </citation>
    <scope>NUCLEOTIDE SEQUENCE [LARGE SCALE GENOMIC DNA]</scope>
    <source>
        <strain evidence="8 9">ATCC 25775</strain>
    </source>
</reference>
<dbReference type="InterPro" id="IPR032816">
    <property type="entry name" value="VTT_dom"/>
</dbReference>
<feature type="transmembrane region" description="Helical" evidence="6">
    <location>
        <begin position="301"/>
        <end position="322"/>
    </location>
</feature>
<evidence type="ECO:0000259" key="7">
    <source>
        <dbReference type="Pfam" id="PF09335"/>
    </source>
</evidence>
<keyword evidence="3 6" id="KW-0812">Transmembrane</keyword>
<feature type="transmembrane region" description="Helical" evidence="6">
    <location>
        <begin position="29"/>
        <end position="50"/>
    </location>
</feature>
<evidence type="ECO:0000256" key="6">
    <source>
        <dbReference type="RuleBase" id="RU366058"/>
    </source>
</evidence>
<dbReference type="STRING" id="1548.CSCA_1152"/>
<keyword evidence="9" id="KW-1185">Reference proteome</keyword>
<dbReference type="PANTHER" id="PTHR12677">
    <property type="entry name" value="GOLGI APPARATUS MEMBRANE PROTEIN TVP38-RELATED"/>
    <property type="match status" value="1"/>
</dbReference>
<feature type="transmembrane region" description="Helical" evidence="6">
    <location>
        <begin position="7"/>
        <end position="23"/>
    </location>
</feature>
<feature type="transmembrane region" description="Helical" evidence="6">
    <location>
        <begin position="62"/>
        <end position="83"/>
    </location>
</feature>
<dbReference type="Pfam" id="PF09335">
    <property type="entry name" value="VTT_dom"/>
    <property type="match status" value="1"/>
</dbReference>
<feature type="transmembrane region" description="Helical" evidence="6">
    <location>
        <begin position="182"/>
        <end position="215"/>
    </location>
</feature>
<dbReference type="PANTHER" id="PTHR12677:SF59">
    <property type="entry name" value="GOLGI APPARATUS MEMBRANE PROTEIN TVP38-RELATED"/>
    <property type="match status" value="1"/>
</dbReference>
<keyword evidence="5 6" id="KW-0472">Membrane</keyword>
<comment type="subcellular location">
    <subcellularLocation>
        <location evidence="1 6">Cell membrane</location>
        <topology evidence="1 6">Multi-pass membrane protein</topology>
    </subcellularLocation>
</comment>
<evidence type="ECO:0000313" key="8">
    <source>
        <dbReference type="EMBL" id="AKA68277.1"/>
    </source>
</evidence>
<dbReference type="AlphaFoldDB" id="A0A0E3JZG7"/>
<evidence type="ECO:0000256" key="4">
    <source>
        <dbReference type="ARBA" id="ARBA00022989"/>
    </source>
</evidence>
<feature type="transmembrane region" description="Helical" evidence="6">
    <location>
        <begin position="144"/>
        <end position="162"/>
    </location>
</feature>
<evidence type="ECO:0000256" key="2">
    <source>
        <dbReference type="ARBA" id="ARBA00022475"/>
    </source>
</evidence>
<proteinExistence type="inferred from homology"/>
<organism evidence="8 9">
    <name type="scientific">Clostridium scatologenes</name>
    <dbReference type="NCBI Taxonomy" id="1548"/>
    <lineage>
        <taxon>Bacteria</taxon>
        <taxon>Bacillati</taxon>
        <taxon>Bacillota</taxon>
        <taxon>Clostridia</taxon>
        <taxon>Eubacteriales</taxon>
        <taxon>Clostridiaceae</taxon>
        <taxon>Clostridium</taxon>
    </lineage>
</organism>
<evidence type="ECO:0000313" key="9">
    <source>
        <dbReference type="Proteomes" id="UP000033115"/>
    </source>
</evidence>
<evidence type="ECO:0000256" key="3">
    <source>
        <dbReference type="ARBA" id="ARBA00022692"/>
    </source>
</evidence>
<accession>A0A0E3JZG7</accession>
<feature type="transmembrane region" description="Helical" evidence="6">
    <location>
        <begin position="328"/>
        <end position="350"/>
    </location>
</feature>
<dbReference type="InterPro" id="IPR015414">
    <property type="entry name" value="TMEM64"/>
</dbReference>
<feature type="transmembrane region" description="Helical" evidence="6">
    <location>
        <begin position="103"/>
        <end position="123"/>
    </location>
</feature>
<keyword evidence="4 6" id="KW-1133">Transmembrane helix</keyword>
<dbReference type="KEGG" id="csq:CSCA_1152"/>
<name>A0A0E3JZG7_CLOSL</name>
<comment type="caution">
    <text evidence="6">Lacks conserved residue(s) required for the propagation of feature annotation.</text>
</comment>
<gene>
    <name evidence="8" type="ORF">CSCA_1152</name>
</gene>
<dbReference type="HOGENOM" id="CLU_058603_0_0_9"/>
<dbReference type="GO" id="GO:0005886">
    <property type="term" value="C:plasma membrane"/>
    <property type="evidence" value="ECO:0007669"/>
    <property type="project" value="UniProtKB-SubCell"/>
</dbReference>
<evidence type="ECO:0000256" key="5">
    <source>
        <dbReference type="ARBA" id="ARBA00023136"/>
    </source>
</evidence>
<evidence type="ECO:0000256" key="1">
    <source>
        <dbReference type="ARBA" id="ARBA00004651"/>
    </source>
</evidence>
<feature type="transmembrane region" description="Helical" evidence="6">
    <location>
        <begin position="227"/>
        <end position="244"/>
    </location>
</feature>
<comment type="similarity">
    <text evidence="6">Belongs to the TVP38/TMEM64 family.</text>
</comment>
<feature type="domain" description="VTT" evidence="7">
    <location>
        <begin position="207"/>
        <end position="323"/>
    </location>
</feature>
<protein>
    <recommendedName>
        <fullName evidence="6">TVP38/TMEM64 family membrane protein</fullName>
    </recommendedName>
</protein>
<dbReference type="EMBL" id="CP009933">
    <property type="protein sequence ID" value="AKA68277.1"/>
    <property type="molecule type" value="Genomic_DNA"/>
</dbReference>
<keyword evidence="2 6" id="KW-1003">Cell membrane</keyword>
<sequence>MKIFRLLYNSFIWGMLISILTFQNEWLEMRINTGIFIPITMLLSLIAAMIIKKFSKSHILQLNLISTTLNVLVCTTISIIVLGKERIQVVPAAIIREGIKESNINFSSINIALLIFLIFGLILCFFERGGIKVKNVFKGNIMKFFWIFIVICLYVFVPPIKSNVNQAISVLKNVDVKAAREYILSFGIWAPVVSFLLMILQSVIAPLPAFIITFANAGLFGWVKGAILSWSSAMAGAALCYYIARILGRDVVEKLTSRTALKKIDEFFERYGKYAVLIARLLPFISFDIVSYAAGLTSMSFWSFFVATGIGQLPATIIYSYIGGMLTGTVKTFVIGLLMLFALSTLIVLVKKMWNDKKKDNNKIKEI</sequence>
<dbReference type="Proteomes" id="UP000033115">
    <property type="component" value="Chromosome"/>
</dbReference>